<gene>
    <name evidence="1" type="ORF">CPter91_3400</name>
</gene>
<evidence type="ECO:0008006" key="3">
    <source>
        <dbReference type="Google" id="ProtNLM"/>
    </source>
</evidence>
<dbReference type="InterPro" id="IPR011008">
    <property type="entry name" value="Dimeric_a/b-barrel"/>
</dbReference>
<protein>
    <recommendedName>
        <fullName evidence="3">ABM domain-containing protein</fullName>
    </recommendedName>
</protein>
<dbReference type="Gene3D" id="3.30.70.100">
    <property type="match status" value="1"/>
</dbReference>
<dbReference type="PATRIC" id="fig|279113.9.peg.3358"/>
<evidence type="ECO:0000313" key="1">
    <source>
        <dbReference type="EMBL" id="AMP05726.1"/>
    </source>
</evidence>
<accession>A0A127Q6W8</accession>
<dbReference type="RefSeq" id="WP_061941834.1">
    <property type="nucleotide sequence ID" value="NZ_CP013234.1"/>
</dbReference>
<name>A0A127Q6W8_9BURK</name>
<proteinExistence type="predicted"/>
<dbReference type="STRING" id="279113.CPter91_3400"/>
<dbReference type="AlphaFoldDB" id="A0A127Q6W8"/>
<dbReference type="Proteomes" id="UP000074561">
    <property type="component" value="Chromosome"/>
</dbReference>
<organism evidence="1 2">
    <name type="scientific">Collimonas pratensis</name>
    <dbReference type="NCBI Taxonomy" id="279113"/>
    <lineage>
        <taxon>Bacteria</taxon>
        <taxon>Pseudomonadati</taxon>
        <taxon>Pseudomonadota</taxon>
        <taxon>Betaproteobacteria</taxon>
        <taxon>Burkholderiales</taxon>
        <taxon>Oxalobacteraceae</taxon>
        <taxon>Collimonas</taxon>
    </lineage>
</organism>
<dbReference type="SUPFAM" id="SSF54909">
    <property type="entry name" value="Dimeric alpha+beta barrel"/>
    <property type="match status" value="1"/>
</dbReference>
<dbReference type="KEGG" id="cpra:CPter91_3400"/>
<dbReference type="EMBL" id="CP013234">
    <property type="protein sequence ID" value="AMP05726.1"/>
    <property type="molecule type" value="Genomic_DNA"/>
</dbReference>
<dbReference type="OrthoDB" id="1445730at2"/>
<sequence length="100" mass="11321">MKEAIEITTFKLAGHSCADFIAANADVDAWLKRQPGFRSRHLAEREDGTIVDMLLWDTIAHGTDAMQRLMDELADSPVHAMIDQDTVSWSVTPVRHRMTR</sequence>
<evidence type="ECO:0000313" key="2">
    <source>
        <dbReference type="Proteomes" id="UP000074561"/>
    </source>
</evidence>
<reference evidence="1 2" key="1">
    <citation type="submission" date="2015-11" db="EMBL/GenBank/DDBJ databases">
        <title>Exploring the genomic traits of fungus-feeding bacterial genus Collimonas.</title>
        <authorList>
            <person name="Song C."/>
            <person name="Schmidt R."/>
            <person name="de Jager V."/>
            <person name="Krzyzanowska D."/>
            <person name="Jongedijk E."/>
            <person name="Cankar K."/>
            <person name="Beekwilder J."/>
            <person name="van Veen A."/>
            <person name="de Boer W."/>
            <person name="van Veen J.A."/>
            <person name="Garbeva P."/>
        </authorList>
    </citation>
    <scope>NUCLEOTIDE SEQUENCE [LARGE SCALE GENOMIC DNA]</scope>
    <source>
        <strain evidence="1 2">Ter91</strain>
    </source>
</reference>